<keyword evidence="1" id="KW-0472">Membrane</keyword>
<dbReference type="AlphaFoldDB" id="A0A3E1EXA1"/>
<sequence length="82" mass="9553">MYSLMSLFWVIGLKRQNIYIGVRRRAFHITVIGTMLLSFAIELIQEEFLPTRGFEVLDLIANGIGCIFGILIFKIIYYNSYK</sequence>
<proteinExistence type="predicted"/>
<evidence type="ECO:0000256" key="1">
    <source>
        <dbReference type="SAM" id="Phobius"/>
    </source>
</evidence>
<evidence type="ECO:0000313" key="4">
    <source>
        <dbReference type="Proteomes" id="UP000257127"/>
    </source>
</evidence>
<dbReference type="EMBL" id="QURB01000005">
    <property type="protein sequence ID" value="RFC54103.1"/>
    <property type="molecule type" value="Genomic_DNA"/>
</dbReference>
<accession>A0A3E1EXA1</accession>
<keyword evidence="1" id="KW-1133">Transmembrane helix</keyword>
<evidence type="ECO:0000313" key="3">
    <source>
        <dbReference type="EMBL" id="RFC54103.1"/>
    </source>
</evidence>
<name>A0A3E1EXA1_9FLAO</name>
<keyword evidence="4" id="KW-1185">Reference proteome</keyword>
<comment type="caution">
    <text evidence="3">The sequence shown here is derived from an EMBL/GenBank/DDBJ whole genome shotgun (WGS) entry which is preliminary data.</text>
</comment>
<gene>
    <name evidence="3" type="ORF">DXU93_08930</name>
</gene>
<protein>
    <submittedName>
        <fullName evidence="3">VanZ family protein</fullName>
    </submittedName>
</protein>
<dbReference type="Proteomes" id="UP000257127">
    <property type="component" value="Unassembled WGS sequence"/>
</dbReference>
<dbReference type="Pfam" id="PF04892">
    <property type="entry name" value="VanZ"/>
    <property type="match status" value="1"/>
</dbReference>
<feature type="transmembrane region" description="Helical" evidence="1">
    <location>
        <begin position="56"/>
        <end position="77"/>
    </location>
</feature>
<evidence type="ECO:0000259" key="2">
    <source>
        <dbReference type="Pfam" id="PF04892"/>
    </source>
</evidence>
<keyword evidence="1" id="KW-0812">Transmembrane</keyword>
<reference evidence="3 4" key="1">
    <citation type="submission" date="2018-08" db="EMBL/GenBank/DDBJ databases">
        <title>The draft genome squence of Brumimicrobium sp. N62.</title>
        <authorList>
            <person name="Du Z.-J."/>
            <person name="Luo H.-R."/>
        </authorList>
    </citation>
    <scope>NUCLEOTIDE SEQUENCE [LARGE SCALE GENOMIC DNA]</scope>
    <source>
        <strain evidence="3 4">N62</strain>
    </source>
</reference>
<feature type="domain" description="VanZ-like" evidence="2">
    <location>
        <begin position="21"/>
        <end position="76"/>
    </location>
</feature>
<dbReference type="InterPro" id="IPR006976">
    <property type="entry name" value="VanZ-like"/>
</dbReference>
<feature type="transmembrane region" description="Helical" evidence="1">
    <location>
        <begin position="26"/>
        <end position="44"/>
    </location>
</feature>
<organism evidence="3 4">
    <name type="scientific">Brumimicrobium aurantiacum</name>
    <dbReference type="NCBI Taxonomy" id="1737063"/>
    <lineage>
        <taxon>Bacteria</taxon>
        <taxon>Pseudomonadati</taxon>
        <taxon>Bacteroidota</taxon>
        <taxon>Flavobacteriia</taxon>
        <taxon>Flavobacteriales</taxon>
        <taxon>Crocinitomicaceae</taxon>
        <taxon>Brumimicrobium</taxon>
    </lineage>
</organism>